<accession>A0AAN6TQ09</accession>
<dbReference type="SUPFAM" id="SSF53271">
    <property type="entry name" value="PRTase-like"/>
    <property type="match status" value="1"/>
</dbReference>
<dbReference type="EMBL" id="MU853265">
    <property type="protein sequence ID" value="KAK4118545.1"/>
    <property type="molecule type" value="Genomic_DNA"/>
</dbReference>
<proteinExistence type="predicted"/>
<evidence type="ECO:0000313" key="4">
    <source>
        <dbReference type="Proteomes" id="UP001302602"/>
    </source>
</evidence>
<dbReference type="RefSeq" id="XP_062642318.1">
    <property type="nucleotide sequence ID" value="XM_062795001.1"/>
</dbReference>
<dbReference type="GeneID" id="87831770"/>
<feature type="domain" description="Phosphoribosyltransferase" evidence="2">
    <location>
        <begin position="325"/>
        <end position="404"/>
    </location>
</feature>
<dbReference type="Proteomes" id="UP001302602">
    <property type="component" value="Unassembled WGS sequence"/>
</dbReference>
<reference evidence="3" key="1">
    <citation type="journal article" date="2023" name="Mol. Phylogenet. Evol.">
        <title>Genome-scale phylogeny and comparative genomics of the fungal order Sordariales.</title>
        <authorList>
            <person name="Hensen N."/>
            <person name="Bonometti L."/>
            <person name="Westerberg I."/>
            <person name="Brannstrom I.O."/>
            <person name="Guillou S."/>
            <person name="Cros-Aarteil S."/>
            <person name="Calhoun S."/>
            <person name="Haridas S."/>
            <person name="Kuo A."/>
            <person name="Mondo S."/>
            <person name="Pangilinan J."/>
            <person name="Riley R."/>
            <person name="LaButti K."/>
            <person name="Andreopoulos B."/>
            <person name="Lipzen A."/>
            <person name="Chen C."/>
            <person name="Yan M."/>
            <person name="Daum C."/>
            <person name="Ng V."/>
            <person name="Clum A."/>
            <person name="Steindorff A."/>
            <person name="Ohm R.A."/>
            <person name="Martin F."/>
            <person name="Silar P."/>
            <person name="Natvig D.O."/>
            <person name="Lalanne C."/>
            <person name="Gautier V."/>
            <person name="Ament-Velasquez S.L."/>
            <person name="Kruys A."/>
            <person name="Hutchinson M.I."/>
            <person name="Powell A.J."/>
            <person name="Barry K."/>
            <person name="Miller A.N."/>
            <person name="Grigoriev I.V."/>
            <person name="Debuchy R."/>
            <person name="Gladieux P."/>
            <person name="Hiltunen Thoren M."/>
            <person name="Johannesson H."/>
        </authorList>
    </citation>
    <scope>NUCLEOTIDE SEQUENCE</scope>
    <source>
        <strain evidence="3">CBS 731.68</strain>
    </source>
</reference>
<comment type="caution">
    <text evidence="3">The sequence shown here is derived from an EMBL/GenBank/DDBJ whole genome shotgun (WGS) entry which is preliminary data.</text>
</comment>
<organism evidence="3 4">
    <name type="scientific">Parathielavia appendiculata</name>
    <dbReference type="NCBI Taxonomy" id="2587402"/>
    <lineage>
        <taxon>Eukaryota</taxon>
        <taxon>Fungi</taxon>
        <taxon>Dikarya</taxon>
        <taxon>Ascomycota</taxon>
        <taxon>Pezizomycotina</taxon>
        <taxon>Sordariomycetes</taxon>
        <taxon>Sordariomycetidae</taxon>
        <taxon>Sordariales</taxon>
        <taxon>Chaetomiaceae</taxon>
        <taxon>Parathielavia</taxon>
    </lineage>
</organism>
<feature type="domain" description="Phosphoribosyltransferase" evidence="2">
    <location>
        <begin position="283"/>
        <end position="322"/>
    </location>
</feature>
<evidence type="ECO:0000259" key="2">
    <source>
        <dbReference type="Pfam" id="PF14681"/>
    </source>
</evidence>
<evidence type="ECO:0000256" key="1">
    <source>
        <dbReference type="SAM" id="MobiDB-lite"/>
    </source>
</evidence>
<reference evidence="3" key="2">
    <citation type="submission" date="2023-05" db="EMBL/GenBank/DDBJ databases">
        <authorList>
            <consortium name="Lawrence Berkeley National Laboratory"/>
            <person name="Steindorff A."/>
            <person name="Hensen N."/>
            <person name="Bonometti L."/>
            <person name="Westerberg I."/>
            <person name="Brannstrom I.O."/>
            <person name="Guillou S."/>
            <person name="Cros-Aarteil S."/>
            <person name="Calhoun S."/>
            <person name="Haridas S."/>
            <person name="Kuo A."/>
            <person name="Mondo S."/>
            <person name="Pangilinan J."/>
            <person name="Riley R."/>
            <person name="Labutti K."/>
            <person name="Andreopoulos B."/>
            <person name="Lipzen A."/>
            <person name="Chen C."/>
            <person name="Yanf M."/>
            <person name="Daum C."/>
            <person name="Ng V."/>
            <person name="Clum A."/>
            <person name="Ohm R."/>
            <person name="Martin F."/>
            <person name="Silar P."/>
            <person name="Natvig D."/>
            <person name="Lalanne C."/>
            <person name="Gautier V."/>
            <person name="Ament-Velasquez S.L."/>
            <person name="Kruys A."/>
            <person name="Hutchinson M.I."/>
            <person name="Powell A.J."/>
            <person name="Barry K."/>
            <person name="Miller A.N."/>
            <person name="Grigoriev I.V."/>
            <person name="Debuchy R."/>
            <person name="Gladieux P."/>
            <person name="Thoren M.H."/>
            <person name="Johannesson H."/>
        </authorList>
    </citation>
    <scope>NUCLEOTIDE SEQUENCE</scope>
    <source>
        <strain evidence="3">CBS 731.68</strain>
    </source>
</reference>
<dbReference type="InterPro" id="IPR029057">
    <property type="entry name" value="PRTase-like"/>
</dbReference>
<sequence>MERRRCWKNSANGERHGHIHAHRLPQPDPKTVAAWREADQRVRDLTSVQHLRPWEEAEKRELRRLCSENGILLRLRSCFLDFQHHLDDISQPLRRPRNPTGVLIHRLPSGDASVRRETSQDKFSTIRDEVASSARLHPEMLSSLESISQHRHVKAIVLSSGLRRLWGTVLARAGLSETVRVIDGSHISDAIVVVGQEHCRSKTMDTKVLDVIENGGLRARQVLLPTDATPRLRHHYTSPRPVHRWQLSGRRCSPTGQTESAYDTNAGLEVVGPSLRKAHKRHNTIGHRTRHQNRTIIVALMRGGEPMAEGINQVLPSAMFLHGQWTVVLVDSVVDSGKPMAEFVERIRELNPTVPIVVVVGVVQEQSLSPAGVLGRALQSDRALSLKKCQGRGGTDTGNRLFNTTRLD</sequence>
<name>A0AAN6TQ09_9PEZI</name>
<dbReference type="Gene3D" id="3.40.50.2020">
    <property type="match status" value="2"/>
</dbReference>
<evidence type="ECO:0000313" key="3">
    <source>
        <dbReference type="EMBL" id="KAK4118545.1"/>
    </source>
</evidence>
<protein>
    <recommendedName>
        <fullName evidence="2">Phosphoribosyltransferase domain-containing protein</fullName>
    </recommendedName>
</protein>
<dbReference type="Pfam" id="PF14681">
    <property type="entry name" value="UPRTase"/>
    <property type="match status" value="2"/>
</dbReference>
<dbReference type="InterPro" id="IPR000836">
    <property type="entry name" value="PRTase_dom"/>
</dbReference>
<gene>
    <name evidence="3" type="ORF">N657DRAFT_659553</name>
</gene>
<dbReference type="AlphaFoldDB" id="A0AAN6TQ09"/>
<feature type="region of interest" description="Disordered" evidence="1">
    <location>
        <begin position="1"/>
        <end position="26"/>
    </location>
</feature>
<keyword evidence="4" id="KW-1185">Reference proteome</keyword>